<name>A0A1E5UPF0_9POAL</name>
<accession>A0A1E5UPF0</accession>
<dbReference type="EMBL" id="LWDX02069112">
    <property type="protein sequence ID" value="OEL14747.1"/>
    <property type="molecule type" value="Genomic_DNA"/>
</dbReference>
<evidence type="ECO:0000256" key="1">
    <source>
        <dbReference type="SAM" id="Coils"/>
    </source>
</evidence>
<dbReference type="STRING" id="888268.A0A1E5UPF0"/>
<dbReference type="Proteomes" id="UP000095767">
    <property type="component" value="Unassembled WGS sequence"/>
</dbReference>
<keyword evidence="1" id="KW-0175">Coiled coil</keyword>
<proteinExistence type="predicted"/>
<feature type="compositionally biased region" description="Polar residues" evidence="2">
    <location>
        <begin position="115"/>
        <end position="127"/>
    </location>
</feature>
<feature type="coiled-coil region" evidence="1">
    <location>
        <begin position="26"/>
        <end position="83"/>
    </location>
</feature>
<protein>
    <submittedName>
        <fullName evidence="3">Uncharacterized protein</fullName>
    </submittedName>
</protein>
<dbReference type="AlphaFoldDB" id="A0A1E5UPF0"/>
<feature type="coiled-coil region" evidence="1">
    <location>
        <begin position="177"/>
        <end position="215"/>
    </location>
</feature>
<keyword evidence="4" id="KW-1185">Reference proteome</keyword>
<comment type="caution">
    <text evidence="3">The sequence shown here is derived from an EMBL/GenBank/DDBJ whole genome shotgun (WGS) entry which is preliminary data.</text>
</comment>
<evidence type="ECO:0000313" key="3">
    <source>
        <dbReference type="EMBL" id="OEL14747.1"/>
    </source>
</evidence>
<feature type="region of interest" description="Disordered" evidence="2">
    <location>
        <begin position="90"/>
        <end position="131"/>
    </location>
</feature>
<sequence length="263" mass="29976">MDSSSVVVVALTTTTGAEEYDEEKCLVNLELERRATKAEEEVKQKEEEMRQKEDLIAMLRQQVEHYESRLSECEVRMKSVEEELQKQITSLQIAQTTGGRRGGSTTTSQHRQESSHGNLPPSQSSARQKQHGCEPIVFTFHESSSEVNKLAREFQRESEAFEHNVRTVVEAKPSPSSAKLVDELKTLKRQFSSWKKEYEARLKKTKTKLKRLVHAETSHGDSHIHQQQCGWLRIKAPKCKAPKSCSLKLPSPKSCGCCFRRCC</sequence>
<gene>
    <name evidence="3" type="ORF">BAE44_0024234</name>
</gene>
<reference evidence="3 4" key="1">
    <citation type="submission" date="2016-09" db="EMBL/GenBank/DDBJ databases">
        <title>The draft genome of Dichanthelium oligosanthes: A C3 panicoid grass species.</title>
        <authorList>
            <person name="Studer A.J."/>
            <person name="Schnable J.C."/>
            <person name="Brutnell T.P."/>
        </authorList>
    </citation>
    <scope>NUCLEOTIDE SEQUENCE [LARGE SCALE GENOMIC DNA]</scope>
    <source>
        <strain evidence="4">cv. Kellogg 1175</strain>
        <tissue evidence="3">Leaf</tissue>
    </source>
</reference>
<organism evidence="3 4">
    <name type="scientific">Dichanthelium oligosanthes</name>
    <dbReference type="NCBI Taxonomy" id="888268"/>
    <lineage>
        <taxon>Eukaryota</taxon>
        <taxon>Viridiplantae</taxon>
        <taxon>Streptophyta</taxon>
        <taxon>Embryophyta</taxon>
        <taxon>Tracheophyta</taxon>
        <taxon>Spermatophyta</taxon>
        <taxon>Magnoliopsida</taxon>
        <taxon>Liliopsida</taxon>
        <taxon>Poales</taxon>
        <taxon>Poaceae</taxon>
        <taxon>PACMAD clade</taxon>
        <taxon>Panicoideae</taxon>
        <taxon>Panicodae</taxon>
        <taxon>Paniceae</taxon>
        <taxon>Dichantheliinae</taxon>
        <taxon>Dichanthelium</taxon>
    </lineage>
</organism>
<evidence type="ECO:0000313" key="4">
    <source>
        <dbReference type="Proteomes" id="UP000095767"/>
    </source>
</evidence>
<dbReference type="OrthoDB" id="683848at2759"/>
<evidence type="ECO:0000256" key="2">
    <source>
        <dbReference type="SAM" id="MobiDB-lite"/>
    </source>
</evidence>